<evidence type="ECO:0000313" key="1">
    <source>
        <dbReference type="EMBL" id="VXB14871.1"/>
    </source>
</evidence>
<accession>A0A653NBS4</accession>
<dbReference type="EMBL" id="CABWLH010000009">
    <property type="protein sequence ID" value="VXB14871.1"/>
    <property type="molecule type" value="Genomic_DNA"/>
</dbReference>
<name>A0A653NBS4_BACAB</name>
<proteinExistence type="predicted"/>
<dbReference type="RefSeq" id="WP_073415948.1">
    <property type="nucleotide sequence ID" value="NZ_CP130888.1"/>
</dbReference>
<dbReference type="Proteomes" id="UP000433089">
    <property type="component" value="Unassembled WGS sequence"/>
</dbReference>
<dbReference type="AlphaFoldDB" id="A0A653NBS4"/>
<organism evidence="1 2">
    <name type="scientific">Bacillus altitudinis</name>
    <dbReference type="NCBI Taxonomy" id="293387"/>
    <lineage>
        <taxon>Bacteria</taxon>
        <taxon>Bacillati</taxon>
        <taxon>Bacillota</taxon>
        <taxon>Bacilli</taxon>
        <taxon>Bacillales</taxon>
        <taxon>Bacillaceae</taxon>
        <taxon>Bacillus</taxon>
    </lineage>
</organism>
<evidence type="ECO:0000313" key="2">
    <source>
        <dbReference type="Proteomes" id="UP000433089"/>
    </source>
</evidence>
<gene>
    <name evidence="1" type="ORF">BACI348_40036</name>
</gene>
<protein>
    <submittedName>
        <fullName evidence="1">Uncharacterized protein</fullName>
    </submittedName>
</protein>
<reference evidence="1 2" key="1">
    <citation type="submission" date="2019-10" db="EMBL/GenBank/DDBJ databases">
        <authorList>
            <person name="Karimi E."/>
        </authorList>
    </citation>
    <scope>NUCLEOTIDE SEQUENCE [LARGE SCALE GENOMIC DNA]</scope>
    <source>
        <strain evidence="1">Bacillus sp. 348</strain>
    </source>
</reference>
<sequence length="126" mass="15099">MRRKQFPDRTDWLSFFETRPDEGFERDMPIEYQDLTFRFENEEERFVVTMSLGVQEFSLKAVRKKDASVLGVYAFKTVRHVEIKKDRQHEKELLILLDGVERFVITIEITFLPSFCIMVKEHFSGE</sequence>